<accession>A0AA39WMG8</accession>
<reference evidence="1" key="1">
    <citation type="submission" date="2023-06" db="EMBL/GenBank/DDBJ databases">
        <title>Genome-scale phylogeny and comparative genomics of the fungal order Sordariales.</title>
        <authorList>
            <consortium name="Lawrence Berkeley National Laboratory"/>
            <person name="Hensen N."/>
            <person name="Bonometti L."/>
            <person name="Westerberg I."/>
            <person name="Brannstrom I.O."/>
            <person name="Guillou S."/>
            <person name="Cros-Aarteil S."/>
            <person name="Calhoun S."/>
            <person name="Haridas S."/>
            <person name="Kuo A."/>
            <person name="Mondo S."/>
            <person name="Pangilinan J."/>
            <person name="Riley R."/>
            <person name="LaButti K."/>
            <person name="Andreopoulos B."/>
            <person name="Lipzen A."/>
            <person name="Chen C."/>
            <person name="Yanf M."/>
            <person name="Daum C."/>
            <person name="Ng V."/>
            <person name="Clum A."/>
            <person name="Steindorff A."/>
            <person name="Ohm R."/>
            <person name="Martin F."/>
            <person name="Silar P."/>
            <person name="Natvig D."/>
            <person name="Lalanne C."/>
            <person name="Gautier V."/>
            <person name="Ament-velasquez S.L."/>
            <person name="Kruys A."/>
            <person name="Hutchinson M.I."/>
            <person name="Powell A.J."/>
            <person name="Barry K."/>
            <person name="Miller A.N."/>
            <person name="Grigoriev I.V."/>
            <person name="Debuchy R."/>
            <person name="Gladieux P."/>
            <person name="Thoren M.H."/>
            <person name="Johannesson H."/>
        </authorList>
    </citation>
    <scope>NUCLEOTIDE SEQUENCE</scope>
    <source>
        <strain evidence="1">SMH3391-2</strain>
    </source>
</reference>
<keyword evidence="2" id="KW-1185">Reference proteome</keyword>
<evidence type="ECO:0000313" key="1">
    <source>
        <dbReference type="EMBL" id="KAK0618129.1"/>
    </source>
</evidence>
<gene>
    <name evidence="1" type="ORF">B0T17DRAFT_324558</name>
</gene>
<dbReference type="Proteomes" id="UP001174934">
    <property type="component" value="Unassembled WGS sequence"/>
</dbReference>
<protein>
    <submittedName>
        <fullName evidence="1">Uncharacterized protein</fullName>
    </submittedName>
</protein>
<sequence length="213" mass="24180">MLPSTADIEFAKRESRTWREPFKLSRLPHQVLDGNRLSSNSFSCLWQPSCMAAMHADTNAPLHPTWYSSQTRPHDPMRAGANIDADDGAFEERKARLSLRHTRIPTPGQEETATAFCFSFLSCKLHLRASARTHARPSSTPSCSSQLLLLLLLIRARSLTLVRSPFVRRVCFDPTNVRLQLVLPLFILQRYHVGTMLLPYLEQKDTPNPLPEC</sequence>
<dbReference type="EMBL" id="JAULSR010000005">
    <property type="protein sequence ID" value="KAK0618129.1"/>
    <property type="molecule type" value="Genomic_DNA"/>
</dbReference>
<evidence type="ECO:0000313" key="2">
    <source>
        <dbReference type="Proteomes" id="UP001174934"/>
    </source>
</evidence>
<comment type="caution">
    <text evidence="1">The sequence shown here is derived from an EMBL/GenBank/DDBJ whole genome shotgun (WGS) entry which is preliminary data.</text>
</comment>
<proteinExistence type="predicted"/>
<name>A0AA39WMG8_9PEZI</name>
<dbReference type="AlphaFoldDB" id="A0AA39WMG8"/>
<organism evidence="1 2">
    <name type="scientific">Bombardia bombarda</name>
    <dbReference type="NCBI Taxonomy" id="252184"/>
    <lineage>
        <taxon>Eukaryota</taxon>
        <taxon>Fungi</taxon>
        <taxon>Dikarya</taxon>
        <taxon>Ascomycota</taxon>
        <taxon>Pezizomycotina</taxon>
        <taxon>Sordariomycetes</taxon>
        <taxon>Sordariomycetidae</taxon>
        <taxon>Sordariales</taxon>
        <taxon>Lasiosphaeriaceae</taxon>
        <taxon>Bombardia</taxon>
    </lineage>
</organism>